<dbReference type="EMBL" id="JAUSXV010000001">
    <property type="protein sequence ID" value="MDQ0646061.1"/>
    <property type="molecule type" value="Genomic_DNA"/>
</dbReference>
<gene>
    <name evidence="1" type="ORF">QFZ53_000257</name>
</gene>
<protein>
    <recommendedName>
        <fullName evidence="3">DivIVA domain-containing protein</fullName>
    </recommendedName>
</protein>
<name>A0AAW8ERA7_9MICO</name>
<keyword evidence="2" id="KW-1185">Reference proteome</keyword>
<sequence>MGYFDQLPGESREDFVRRFSSRPGVVADGVTLVDLYNRIAALERRVAQLESRGTTP</sequence>
<comment type="caution">
    <text evidence="1">The sequence shown here is derived from an EMBL/GenBank/DDBJ whole genome shotgun (WGS) entry which is preliminary data.</text>
</comment>
<dbReference type="Proteomes" id="UP001244427">
    <property type="component" value="Unassembled WGS sequence"/>
</dbReference>
<organism evidence="1 2">
    <name type="scientific">Microbacterium natoriense</name>
    <dbReference type="NCBI Taxonomy" id="284570"/>
    <lineage>
        <taxon>Bacteria</taxon>
        <taxon>Bacillati</taxon>
        <taxon>Actinomycetota</taxon>
        <taxon>Actinomycetes</taxon>
        <taxon>Micrococcales</taxon>
        <taxon>Microbacteriaceae</taxon>
        <taxon>Microbacterium</taxon>
    </lineage>
</organism>
<evidence type="ECO:0008006" key="3">
    <source>
        <dbReference type="Google" id="ProtNLM"/>
    </source>
</evidence>
<proteinExistence type="predicted"/>
<evidence type="ECO:0000313" key="2">
    <source>
        <dbReference type="Proteomes" id="UP001244427"/>
    </source>
</evidence>
<dbReference type="RefSeq" id="WP_292904729.1">
    <property type="nucleotide sequence ID" value="NZ_JAUSXV010000001.1"/>
</dbReference>
<reference evidence="1 2" key="1">
    <citation type="submission" date="2023-07" db="EMBL/GenBank/DDBJ databases">
        <title>Comparative genomics of wheat-associated soil bacteria to identify genetic determinants of phenazine resistance.</title>
        <authorList>
            <person name="Mouncey N."/>
        </authorList>
    </citation>
    <scope>NUCLEOTIDE SEQUENCE [LARGE SCALE GENOMIC DNA]</scope>
    <source>
        <strain evidence="1 2">W4I9-1</strain>
    </source>
</reference>
<dbReference type="AlphaFoldDB" id="A0AAW8ERA7"/>
<accession>A0AAW8ERA7</accession>
<evidence type="ECO:0000313" key="1">
    <source>
        <dbReference type="EMBL" id="MDQ0646061.1"/>
    </source>
</evidence>